<protein>
    <recommendedName>
        <fullName evidence="4">HTH tetR-type domain-containing protein</fullName>
    </recommendedName>
</protein>
<feature type="domain" description="HTH tetR-type" evidence="4">
    <location>
        <begin position="18"/>
        <end position="78"/>
    </location>
</feature>
<accession>A0ABP9B3I1</accession>
<proteinExistence type="predicted"/>
<evidence type="ECO:0000313" key="5">
    <source>
        <dbReference type="EMBL" id="GAA4788763.1"/>
    </source>
</evidence>
<dbReference type="Gene3D" id="1.10.357.10">
    <property type="entry name" value="Tetracycline Repressor, domain 2"/>
    <property type="match status" value="1"/>
</dbReference>
<feature type="DNA-binding region" description="H-T-H motif" evidence="2">
    <location>
        <begin position="41"/>
        <end position="60"/>
    </location>
</feature>
<dbReference type="RefSeq" id="WP_345443908.1">
    <property type="nucleotide sequence ID" value="NZ_BAABKP010000001.1"/>
</dbReference>
<evidence type="ECO:0000256" key="1">
    <source>
        <dbReference type="ARBA" id="ARBA00023125"/>
    </source>
</evidence>
<reference evidence="6" key="1">
    <citation type="journal article" date="2019" name="Int. J. Syst. Evol. Microbiol.">
        <title>The Global Catalogue of Microorganisms (GCM) 10K type strain sequencing project: providing services to taxonomists for standard genome sequencing and annotation.</title>
        <authorList>
            <consortium name="The Broad Institute Genomics Platform"/>
            <consortium name="The Broad Institute Genome Sequencing Center for Infectious Disease"/>
            <person name="Wu L."/>
            <person name="Ma J."/>
        </authorList>
    </citation>
    <scope>NUCLEOTIDE SEQUENCE [LARGE SCALE GENOMIC DNA]</scope>
    <source>
        <strain evidence="6">JCM 18541</strain>
    </source>
</reference>
<comment type="caution">
    <text evidence="5">The sequence shown here is derived from an EMBL/GenBank/DDBJ whole genome shotgun (WGS) entry which is preliminary data.</text>
</comment>
<dbReference type="Proteomes" id="UP001500187">
    <property type="component" value="Unassembled WGS sequence"/>
</dbReference>
<keyword evidence="6" id="KW-1185">Reference proteome</keyword>
<dbReference type="InterPro" id="IPR001647">
    <property type="entry name" value="HTH_TetR"/>
</dbReference>
<evidence type="ECO:0000259" key="4">
    <source>
        <dbReference type="PROSITE" id="PS50977"/>
    </source>
</evidence>
<sequence>MNMLHHAPPIDKRRARSTASKQKIAEAAEQLVLRNGRSGLTTSALVEVAKVSERTIFNHFKKIDNALTFRVAQHLEPIIDSPPFPHDLTLKQVPVAITNHFHAAVDSPHVQEHLKKFIVLAAALSYEEFEGMTQEIMLTLGTICDRFCSSIDHAYLQLTVQQSLANALYTVNLLMGVLMGFAAFAQESEQNAACFSAEAKDLEIADIVPYIHRNIDQVASGTPRY</sequence>
<organism evidence="5 6">
    <name type="scientific">Rothia endophytica</name>
    <dbReference type="NCBI Taxonomy" id="1324766"/>
    <lineage>
        <taxon>Bacteria</taxon>
        <taxon>Bacillati</taxon>
        <taxon>Actinomycetota</taxon>
        <taxon>Actinomycetes</taxon>
        <taxon>Micrococcales</taxon>
        <taxon>Micrococcaceae</taxon>
        <taxon>Rothia</taxon>
    </lineage>
</organism>
<keyword evidence="1 2" id="KW-0238">DNA-binding</keyword>
<dbReference type="EMBL" id="BAABKP010000001">
    <property type="protein sequence ID" value="GAA4788763.1"/>
    <property type="molecule type" value="Genomic_DNA"/>
</dbReference>
<name>A0ABP9B3I1_9MICC</name>
<evidence type="ECO:0000256" key="3">
    <source>
        <dbReference type="SAM" id="MobiDB-lite"/>
    </source>
</evidence>
<dbReference type="PROSITE" id="PS50977">
    <property type="entry name" value="HTH_TETR_2"/>
    <property type="match status" value="1"/>
</dbReference>
<dbReference type="SUPFAM" id="SSF46689">
    <property type="entry name" value="Homeodomain-like"/>
    <property type="match status" value="1"/>
</dbReference>
<evidence type="ECO:0000256" key="2">
    <source>
        <dbReference type="PROSITE-ProRule" id="PRU00335"/>
    </source>
</evidence>
<gene>
    <name evidence="5" type="ORF">GCM10023352_03210</name>
</gene>
<dbReference type="InterPro" id="IPR009057">
    <property type="entry name" value="Homeodomain-like_sf"/>
</dbReference>
<feature type="region of interest" description="Disordered" evidence="3">
    <location>
        <begin position="1"/>
        <end position="21"/>
    </location>
</feature>
<evidence type="ECO:0000313" key="6">
    <source>
        <dbReference type="Proteomes" id="UP001500187"/>
    </source>
</evidence>